<protein>
    <submittedName>
        <fullName evidence="2">Uncharacterized protein LOC100187041</fullName>
    </submittedName>
</protein>
<sequence>MISSDQEPMLGHGSVDATINKSFAHAKVKMLSIAELVLACISFVAGIGFIVIGILQNQNHYYYYCGNINPAFMAPGIWCGLLYGAAAIVGLKAAKHRSTCLIVTLMVLAITGAVFAGFQLLVSILGAAGCSSGYFRFLMLAFNILLAVIGLVQMILLIYSSTLTCCSTCCDQSPDYLAEIIEKRQPRPEPVHAQQPQPMVHGGQIMYAQSGSGSGMKPFLLVPLNPPGVAPNVQPAVGQMFYPTPHAVVQNVAEPNIKDQDDQPLIQA</sequence>
<keyword evidence="1" id="KW-1133">Transmembrane helix</keyword>
<dbReference type="PANTHER" id="PTHR23320">
    <property type="entry name" value="MEMBRANE-SPANNING 4-DOMAINS SUBFAMILY A MS4A -RELATED"/>
    <property type="match status" value="1"/>
</dbReference>
<evidence type="ECO:0000256" key="1">
    <source>
        <dbReference type="SAM" id="Phobius"/>
    </source>
</evidence>
<organism evidence="2">
    <name type="scientific">Phallusia mammillata</name>
    <dbReference type="NCBI Taxonomy" id="59560"/>
    <lineage>
        <taxon>Eukaryota</taxon>
        <taxon>Metazoa</taxon>
        <taxon>Chordata</taxon>
        <taxon>Tunicata</taxon>
        <taxon>Ascidiacea</taxon>
        <taxon>Phlebobranchia</taxon>
        <taxon>Ascidiidae</taxon>
        <taxon>Phallusia</taxon>
    </lineage>
</organism>
<evidence type="ECO:0000313" key="2">
    <source>
        <dbReference type="EMBL" id="CAB3263042.1"/>
    </source>
</evidence>
<dbReference type="PANTHER" id="PTHR23320:SF165">
    <property type="entry name" value="MARVEL DOMAIN-CONTAINING PROTEIN"/>
    <property type="match status" value="1"/>
</dbReference>
<keyword evidence="1" id="KW-0812">Transmembrane</keyword>
<dbReference type="InterPro" id="IPR030417">
    <property type="entry name" value="MS4A"/>
</dbReference>
<name>A0A6F9DHZ5_9ASCI</name>
<feature type="transmembrane region" description="Helical" evidence="1">
    <location>
        <begin position="36"/>
        <end position="55"/>
    </location>
</feature>
<reference evidence="2" key="1">
    <citation type="submission" date="2020-04" db="EMBL/GenBank/DDBJ databases">
        <authorList>
            <person name="Neveu A P."/>
        </authorList>
    </citation>
    <scope>NUCLEOTIDE SEQUENCE</scope>
    <source>
        <tissue evidence="2">Whole embryo</tissue>
    </source>
</reference>
<dbReference type="AlphaFoldDB" id="A0A6F9DHZ5"/>
<feature type="transmembrane region" description="Helical" evidence="1">
    <location>
        <begin position="101"/>
        <end position="128"/>
    </location>
</feature>
<feature type="transmembrane region" description="Helical" evidence="1">
    <location>
        <begin position="134"/>
        <end position="159"/>
    </location>
</feature>
<feature type="transmembrane region" description="Helical" evidence="1">
    <location>
        <begin position="61"/>
        <end position="89"/>
    </location>
</feature>
<dbReference type="EMBL" id="LR787180">
    <property type="protein sequence ID" value="CAB3263042.1"/>
    <property type="molecule type" value="mRNA"/>
</dbReference>
<keyword evidence="1" id="KW-0472">Membrane</keyword>
<proteinExistence type="evidence at transcript level"/>
<gene>
    <name evidence="2" type="primary">LOC100187041</name>
</gene>
<accession>A0A6F9DHZ5</accession>